<name>A0ABS8G0S9_9FIRM</name>
<protein>
    <submittedName>
        <fullName evidence="2">Uncharacterized protein</fullName>
    </submittedName>
</protein>
<feature type="transmembrane region" description="Helical" evidence="1">
    <location>
        <begin position="216"/>
        <end position="243"/>
    </location>
</feature>
<dbReference type="EMBL" id="JAJEQX010000023">
    <property type="protein sequence ID" value="MCC2255193.1"/>
    <property type="molecule type" value="Genomic_DNA"/>
</dbReference>
<keyword evidence="1" id="KW-0812">Transmembrane</keyword>
<sequence length="420" mass="48346">MVNDICKISNENKYRDRLPKLVAAFLASFSIIEPYVLFSIGSGTGRFTIRFADFFLLIVFALCVSRNRRMLSIISTDSLLFWYLGFSIITIISSFYPSHLSLLVSIKSIIINVIYIYIFEKIWSIECRDLFYKYVLNIGLVVSIIIFVQAICGYLGISFWNGKLPFLEVYGHWSGYISNTGAVRPNSLFQEASYAGIYLIVALAISIQSKKFKHTILFVAALLLTTSLVAICGCIICLTYMLIFSKGSGLSSKYKRRLILVVFAVLIMVFIVYCSNEHIARSINQIIVRLSRIENSLSGDRMSSERYRLTGYSYYFDSYPLWFKLFGVGEAQFSNYLFTPDSYSNNFVTCLLNFGYAGTFFMIFMLVRLFYRMSSERRVFFLLLLLLFATDAVWFNWHFFYLITPCFVSEPLVVEAKNVK</sequence>
<feature type="transmembrane region" description="Helical" evidence="1">
    <location>
        <begin position="258"/>
        <end position="275"/>
    </location>
</feature>
<evidence type="ECO:0000313" key="3">
    <source>
        <dbReference type="Proteomes" id="UP001198151"/>
    </source>
</evidence>
<keyword evidence="1" id="KW-1133">Transmembrane helix</keyword>
<feature type="transmembrane region" description="Helical" evidence="1">
    <location>
        <begin position="192"/>
        <end position="209"/>
    </location>
</feature>
<gene>
    <name evidence="2" type="ORF">LKD70_12320</name>
</gene>
<proteinExistence type="predicted"/>
<keyword evidence="3" id="KW-1185">Reference proteome</keyword>
<reference evidence="2 3" key="1">
    <citation type="submission" date="2021-10" db="EMBL/GenBank/DDBJ databases">
        <title>Anaerobic single-cell dispensing facilitates the cultivation of human gut bacteria.</title>
        <authorList>
            <person name="Afrizal A."/>
        </authorList>
    </citation>
    <scope>NUCLEOTIDE SEQUENCE [LARGE SCALE GENOMIC DNA]</scope>
    <source>
        <strain evidence="2 3">CLA-AA-H200</strain>
    </source>
</reference>
<evidence type="ECO:0000313" key="2">
    <source>
        <dbReference type="EMBL" id="MCC2255193.1"/>
    </source>
</evidence>
<keyword evidence="1" id="KW-0472">Membrane</keyword>
<feature type="transmembrane region" description="Helical" evidence="1">
    <location>
        <begin position="79"/>
        <end position="96"/>
    </location>
</feature>
<comment type="caution">
    <text evidence="2">The sequence shown here is derived from an EMBL/GenBank/DDBJ whole genome shotgun (WGS) entry which is preliminary data.</text>
</comment>
<feature type="transmembrane region" description="Helical" evidence="1">
    <location>
        <begin position="21"/>
        <end position="41"/>
    </location>
</feature>
<dbReference type="Proteomes" id="UP001198151">
    <property type="component" value="Unassembled WGS sequence"/>
</dbReference>
<feature type="transmembrane region" description="Helical" evidence="1">
    <location>
        <begin position="379"/>
        <end position="403"/>
    </location>
</feature>
<feature type="transmembrane region" description="Helical" evidence="1">
    <location>
        <begin position="131"/>
        <end position="157"/>
    </location>
</feature>
<dbReference type="RefSeq" id="WP_227708273.1">
    <property type="nucleotide sequence ID" value="NZ_JAJEQX010000023.1"/>
</dbReference>
<feature type="transmembrane region" description="Helical" evidence="1">
    <location>
        <begin position="102"/>
        <end position="119"/>
    </location>
</feature>
<feature type="transmembrane region" description="Helical" evidence="1">
    <location>
        <begin position="346"/>
        <end position="367"/>
    </location>
</feature>
<feature type="transmembrane region" description="Helical" evidence="1">
    <location>
        <begin position="309"/>
        <end position="326"/>
    </location>
</feature>
<evidence type="ECO:0000256" key="1">
    <source>
        <dbReference type="SAM" id="Phobius"/>
    </source>
</evidence>
<feature type="transmembrane region" description="Helical" evidence="1">
    <location>
        <begin position="47"/>
        <end position="67"/>
    </location>
</feature>
<organism evidence="2 3">
    <name type="scientific">Ruminococcus turbiniformis</name>
    <dbReference type="NCBI Taxonomy" id="2881258"/>
    <lineage>
        <taxon>Bacteria</taxon>
        <taxon>Bacillati</taxon>
        <taxon>Bacillota</taxon>
        <taxon>Clostridia</taxon>
        <taxon>Eubacteriales</taxon>
        <taxon>Oscillospiraceae</taxon>
        <taxon>Ruminococcus</taxon>
    </lineage>
</organism>
<accession>A0ABS8G0S9</accession>